<dbReference type="Proteomes" id="UP001630127">
    <property type="component" value="Unassembled WGS sequence"/>
</dbReference>
<name>A0ABD2Y032_9GENT</name>
<evidence type="ECO:0000313" key="1">
    <source>
        <dbReference type="EMBL" id="KAL3500833.1"/>
    </source>
</evidence>
<accession>A0ABD2Y032</accession>
<dbReference type="PANTHER" id="PTHR47430:SF4">
    <property type="entry name" value="GB|AAC33480.1"/>
    <property type="match status" value="1"/>
</dbReference>
<comment type="caution">
    <text evidence="1">The sequence shown here is derived from an EMBL/GenBank/DDBJ whole genome shotgun (WGS) entry which is preliminary data.</text>
</comment>
<reference evidence="1 2" key="1">
    <citation type="submission" date="2024-11" db="EMBL/GenBank/DDBJ databases">
        <title>A near-complete genome assembly of Cinchona calisaya.</title>
        <authorList>
            <person name="Lian D.C."/>
            <person name="Zhao X.W."/>
            <person name="Wei L."/>
        </authorList>
    </citation>
    <scope>NUCLEOTIDE SEQUENCE [LARGE SCALE GENOMIC DNA]</scope>
    <source>
        <tissue evidence="1">Nenye</tissue>
    </source>
</reference>
<sequence length="72" mass="8151">MELKEFQLDASCTEDVVWDNLLDGRPGDVCRKLWNLMVLHIGDNGNKSLPDQVEVPANRYCLKPERPGIANL</sequence>
<protein>
    <submittedName>
        <fullName evidence="1">Uncharacterized protein</fullName>
    </submittedName>
</protein>
<keyword evidence="2" id="KW-1185">Reference proteome</keyword>
<dbReference type="PANTHER" id="PTHR47430">
    <property type="entry name" value="GB|AAC33480.1"/>
    <property type="match status" value="1"/>
</dbReference>
<dbReference type="EMBL" id="JBJUIK010000016">
    <property type="protein sequence ID" value="KAL3500833.1"/>
    <property type="molecule type" value="Genomic_DNA"/>
</dbReference>
<dbReference type="AlphaFoldDB" id="A0ABD2Y032"/>
<organism evidence="1 2">
    <name type="scientific">Cinchona calisaya</name>
    <dbReference type="NCBI Taxonomy" id="153742"/>
    <lineage>
        <taxon>Eukaryota</taxon>
        <taxon>Viridiplantae</taxon>
        <taxon>Streptophyta</taxon>
        <taxon>Embryophyta</taxon>
        <taxon>Tracheophyta</taxon>
        <taxon>Spermatophyta</taxon>
        <taxon>Magnoliopsida</taxon>
        <taxon>eudicotyledons</taxon>
        <taxon>Gunneridae</taxon>
        <taxon>Pentapetalae</taxon>
        <taxon>asterids</taxon>
        <taxon>lamiids</taxon>
        <taxon>Gentianales</taxon>
        <taxon>Rubiaceae</taxon>
        <taxon>Cinchonoideae</taxon>
        <taxon>Cinchoneae</taxon>
        <taxon>Cinchona</taxon>
    </lineage>
</organism>
<gene>
    <name evidence="1" type="ORF">ACH5RR_039926</name>
</gene>
<proteinExistence type="predicted"/>
<evidence type="ECO:0000313" key="2">
    <source>
        <dbReference type="Proteomes" id="UP001630127"/>
    </source>
</evidence>